<comment type="function">
    <text evidence="12">Putative oxygen sensor; modulates the activity of FixJ, a transcriptional activator of nitrogen fixation fixK gene. FixL probably acts as a kinase that phosphorylates FixJ.</text>
</comment>
<dbReference type="NCBIfam" id="TIGR00229">
    <property type="entry name" value="sensory_box"/>
    <property type="match status" value="1"/>
</dbReference>
<dbReference type="Proteomes" id="UP000424673">
    <property type="component" value="Plasmid unnamed2"/>
</dbReference>
<evidence type="ECO:0000259" key="15">
    <source>
        <dbReference type="PROSITE" id="PS50112"/>
    </source>
</evidence>
<dbReference type="PRINTS" id="PR00344">
    <property type="entry name" value="BCTRLSENSOR"/>
</dbReference>
<keyword evidence="4" id="KW-0597">Phosphoprotein</keyword>
<evidence type="ECO:0000256" key="7">
    <source>
        <dbReference type="ARBA" id="ARBA00022741"/>
    </source>
</evidence>
<evidence type="ECO:0000256" key="11">
    <source>
        <dbReference type="ARBA" id="ARBA00023012"/>
    </source>
</evidence>
<dbReference type="Gene3D" id="3.30.450.20">
    <property type="entry name" value="PAS domain"/>
    <property type="match status" value="1"/>
</dbReference>
<evidence type="ECO:0000259" key="14">
    <source>
        <dbReference type="PROSITE" id="PS50109"/>
    </source>
</evidence>
<dbReference type="KEGG" id="mros:EHO51_19785"/>
<keyword evidence="10" id="KW-0408">Iron</keyword>
<keyword evidence="7" id="KW-0547">Nucleotide-binding</keyword>
<dbReference type="PROSITE" id="PS50109">
    <property type="entry name" value="HIS_KIN"/>
    <property type="match status" value="1"/>
</dbReference>
<dbReference type="Pfam" id="PF02518">
    <property type="entry name" value="HATPase_c"/>
    <property type="match status" value="1"/>
</dbReference>
<keyword evidence="20" id="KW-1185">Reference proteome</keyword>
<proteinExistence type="predicted"/>
<evidence type="ECO:0000256" key="12">
    <source>
        <dbReference type="ARBA" id="ARBA00059827"/>
    </source>
</evidence>
<keyword evidence="6" id="KW-0808">Transferase</keyword>
<dbReference type="EMBL" id="CP034088">
    <property type="protein sequence ID" value="AZG79051.1"/>
    <property type="molecule type" value="Genomic_DNA"/>
</dbReference>
<evidence type="ECO:0000256" key="10">
    <source>
        <dbReference type="ARBA" id="ARBA00023004"/>
    </source>
</evidence>
<dbReference type="Proteomes" id="UP000273982">
    <property type="component" value="Plasmid pGW6_2"/>
</dbReference>
<evidence type="ECO:0000256" key="1">
    <source>
        <dbReference type="ARBA" id="ARBA00000085"/>
    </source>
</evidence>
<evidence type="ECO:0000256" key="6">
    <source>
        <dbReference type="ARBA" id="ARBA00022679"/>
    </source>
</evidence>
<dbReference type="InterPro" id="IPR035965">
    <property type="entry name" value="PAS-like_dom_sf"/>
</dbReference>
<geneLocation type="plasmid" evidence="17">
    <name>pGW6_2</name>
</geneLocation>
<dbReference type="Pfam" id="PF00989">
    <property type="entry name" value="PAS"/>
    <property type="match status" value="1"/>
</dbReference>
<dbReference type="InterPro" id="IPR000700">
    <property type="entry name" value="PAS-assoc_C"/>
</dbReference>
<reference evidence="18 20" key="2">
    <citation type="journal article" date="2021" name="AMB Express">
        <title>Isolation and characterisation of Methylocystis spp. for poly-3-hydroxybutyrate production using waste methane feedstocks.</title>
        <authorList>
            <person name="Rumah B.L."/>
            <person name="Stead C.E."/>
            <person name="Claxton Stevens B.H."/>
            <person name="Minton N.P."/>
            <person name="Grosse-Honebrink A."/>
            <person name="Zhang Y."/>
        </authorList>
    </citation>
    <scope>NUCLEOTIDE SEQUENCE [LARGE SCALE GENOMIC DNA]</scope>
    <source>
        <strain evidence="18 20">BRCS1</strain>
        <plasmid evidence="18 20">unnamed2</plasmid>
    </source>
</reference>
<dbReference type="InterPro" id="IPR013767">
    <property type="entry name" value="PAS_fold"/>
</dbReference>
<dbReference type="SUPFAM" id="SSF55874">
    <property type="entry name" value="ATPase domain of HSP90 chaperone/DNA topoisomerase II/histidine kinase"/>
    <property type="match status" value="1"/>
</dbReference>
<sequence>MALIQQPERYSLMRPSPSLSQVHLHEPLLAALVDNALDGIITIDEAGTILSFNPAAVALFGYAADEVIGRNIRVLMPEPYRSRHDDYLSHYLRTGEAKIIGIGRQVEGQRRDGSVFPIELGVAAVEAEGERYFVGFIHDLSERRRFEARMHDLHADRLDIIENMTVGLAHELKQPLSGINAYLHIASRLLKKGDLTEIEQVLDNASKQVFRVSEIVDNLRQFIARGETIKSLHHLNEVVRTSCEFTDSIAKECGVATAVNLDAQTDQVLINRIQIQQVVVNLKRNAIDAMENCERRELVVSTRLIDDNEIRVDVADTGSGISEAIKAKLFEVFTTTKPHGLGVGLSISRSIINAHHGRLWVEPNPGGGTIFSFVLPLAKQHQKLAEA</sequence>
<keyword evidence="5" id="KW-0479">Metal-binding</keyword>
<dbReference type="PROSITE" id="PS50112">
    <property type="entry name" value="PAS"/>
    <property type="match status" value="1"/>
</dbReference>
<geneLocation type="plasmid" evidence="19">
    <name>pgw6_2</name>
</geneLocation>
<dbReference type="GO" id="GO:0006355">
    <property type="term" value="P:regulation of DNA-templated transcription"/>
    <property type="evidence" value="ECO:0007669"/>
    <property type="project" value="InterPro"/>
</dbReference>
<dbReference type="AlphaFoldDB" id="A0A3G8MAZ9"/>
<dbReference type="InterPro" id="IPR003661">
    <property type="entry name" value="HisK_dim/P_dom"/>
</dbReference>
<dbReference type="Gene3D" id="3.30.565.10">
    <property type="entry name" value="Histidine kinase-like ATPase, C-terminal domain"/>
    <property type="match status" value="1"/>
</dbReference>
<organism evidence="17 19">
    <name type="scientific">Methylocystis rosea</name>
    <dbReference type="NCBI Taxonomy" id="173366"/>
    <lineage>
        <taxon>Bacteria</taxon>
        <taxon>Pseudomonadati</taxon>
        <taxon>Pseudomonadota</taxon>
        <taxon>Alphaproteobacteria</taxon>
        <taxon>Hyphomicrobiales</taxon>
        <taxon>Methylocystaceae</taxon>
        <taxon>Methylocystis</taxon>
    </lineage>
</organism>
<dbReference type="InterPro" id="IPR036097">
    <property type="entry name" value="HisK_dim/P_sf"/>
</dbReference>
<dbReference type="SMART" id="SM00387">
    <property type="entry name" value="HATPase_c"/>
    <property type="match status" value="1"/>
</dbReference>
<dbReference type="EMBL" id="CP044330">
    <property type="protein sequence ID" value="QGM95923.1"/>
    <property type="molecule type" value="Genomic_DNA"/>
</dbReference>
<protein>
    <recommendedName>
        <fullName evidence="13">Sensor protein FixL</fullName>
        <ecNumber evidence="3">2.7.13.3</ecNumber>
    </recommendedName>
</protein>
<dbReference type="CDD" id="cd00082">
    <property type="entry name" value="HisKA"/>
    <property type="match status" value="1"/>
</dbReference>
<dbReference type="PANTHER" id="PTHR43065">
    <property type="entry name" value="SENSOR HISTIDINE KINASE"/>
    <property type="match status" value="1"/>
</dbReference>
<comment type="catalytic activity">
    <reaction evidence="1">
        <text>ATP + protein L-histidine = ADP + protein N-phospho-L-histidine.</text>
        <dbReference type="EC" id="2.7.13.3"/>
    </reaction>
</comment>
<evidence type="ECO:0000256" key="2">
    <source>
        <dbReference type="ARBA" id="ARBA00001971"/>
    </source>
</evidence>
<dbReference type="SUPFAM" id="SSF47384">
    <property type="entry name" value="Homodimeric domain of signal transducing histidine kinase"/>
    <property type="match status" value="1"/>
</dbReference>
<accession>A0A3G8MAZ9</accession>
<evidence type="ECO:0000256" key="13">
    <source>
        <dbReference type="ARBA" id="ARBA00070616"/>
    </source>
</evidence>
<keyword evidence="9" id="KW-0067">ATP-binding</keyword>
<geneLocation type="plasmid" evidence="18 20">
    <name>unnamed2</name>
</geneLocation>
<dbReference type="InterPro" id="IPR000014">
    <property type="entry name" value="PAS"/>
</dbReference>
<feature type="domain" description="PAS" evidence="15">
    <location>
        <begin position="25"/>
        <end position="95"/>
    </location>
</feature>
<feature type="domain" description="PAC" evidence="16">
    <location>
        <begin position="93"/>
        <end position="152"/>
    </location>
</feature>
<evidence type="ECO:0000259" key="16">
    <source>
        <dbReference type="PROSITE" id="PS50113"/>
    </source>
</evidence>
<evidence type="ECO:0000313" key="19">
    <source>
        <dbReference type="Proteomes" id="UP000273982"/>
    </source>
</evidence>
<dbReference type="PROSITE" id="PS50113">
    <property type="entry name" value="PAC"/>
    <property type="match status" value="1"/>
</dbReference>
<gene>
    <name evidence="17" type="ORF">EHO51_19785</name>
    <name evidence="18" type="ORF">F7D13_17730</name>
</gene>
<dbReference type="Pfam" id="PF00512">
    <property type="entry name" value="HisKA"/>
    <property type="match status" value="1"/>
</dbReference>
<evidence type="ECO:0000256" key="3">
    <source>
        <dbReference type="ARBA" id="ARBA00012438"/>
    </source>
</evidence>
<comment type="cofactor">
    <cofactor evidence="2">
        <name>heme</name>
        <dbReference type="ChEBI" id="CHEBI:30413"/>
    </cofactor>
</comment>
<evidence type="ECO:0000313" key="18">
    <source>
        <dbReference type="EMBL" id="QGM95923.1"/>
    </source>
</evidence>
<keyword evidence="5" id="KW-0349">Heme</keyword>
<dbReference type="Gene3D" id="1.10.287.130">
    <property type="match status" value="1"/>
</dbReference>
<evidence type="ECO:0000313" key="20">
    <source>
        <dbReference type="Proteomes" id="UP000424673"/>
    </source>
</evidence>
<evidence type="ECO:0000256" key="9">
    <source>
        <dbReference type="ARBA" id="ARBA00022840"/>
    </source>
</evidence>
<keyword evidence="11" id="KW-0902">Two-component regulatory system</keyword>
<evidence type="ECO:0000256" key="8">
    <source>
        <dbReference type="ARBA" id="ARBA00022777"/>
    </source>
</evidence>
<evidence type="ECO:0000256" key="4">
    <source>
        <dbReference type="ARBA" id="ARBA00022553"/>
    </source>
</evidence>
<dbReference type="SMART" id="SM00091">
    <property type="entry name" value="PAS"/>
    <property type="match status" value="1"/>
</dbReference>
<dbReference type="CDD" id="cd00130">
    <property type="entry name" value="PAS"/>
    <property type="match status" value="1"/>
</dbReference>
<dbReference type="InterPro" id="IPR036890">
    <property type="entry name" value="HATPase_C_sf"/>
</dbReference>
<name>A0A3G8MAZ9_9HYPH</name>
<evidence type="ECO:0000256" key="5">
    <source>
        <dbReference type="ARBA" id="ARBA00022617"/>
    </source>
</evidence>
<feature type="domain" description="Histidine kinase" evidence="14">
    <location>
        <begin position="167"/>
        <end position="379"/>
    </location>
</feature>
<dbReference type="EC" id="2.7.13.3" evidence="3"/>
<dbReference type="FunFam" id="3.30.450.20:FF:000060">
    <property type="entry name" value="Sensor protein FixL"/>
    <property type="match status" value="1"/>
</dbReference>
<dbReference type="SMART" id="SM00388">
    <property type="entry name" value="HisKA"/>
    <property type="match status" value="1"/>
</dbReference>
<dbReference type="PANTHER" id="PTHR43065:SF10">
    <property type="entry name" value="PEROXIDE STRESS-ACTIVATED HISTIDINE KINASE MAK3"/>
    <property type="match status" value="1"/>
</dbReference>
<reference evidence="17 19" key="1">
    <citation type="submission" date="2018-11" db="EMBL/GenBank/DDBJ databases">
        <title>Genome squencing of methanotrophic bacteria isolated from alkaline groundwater in Korea.</title>
        <authorList>
            <person name="Nguyen L.N."/>
        </authorList>
    </citation>
    <scope>NUCLEOTIDE SEQUENCE [LARGE SCALE GENOMIC DNA]</scope>
    <source>
        <strain evidence="17 19">GW6</strain>
        <plasmid evidence="19">pgw6_2</plasmid>
        <plasmid evidence="17">pGW6_2</plasmid>
    </source>
</reference>
<keyword evidence="17" id="KW-0614">Plasmid</keyword>
<dbReference type="InterPro" id="IPR004358">
    <property type="entry name" value="Sig_transdc_His_kin-like_C"/>
</dbReference>
<keyword evidence="8" id="KW-0418">Kinase</keyword>
<evidence type="ECO:0000313" key="17">
    <source>
        <dbReference type="EMBL" id="AZG79051.1"/>
    </source>
</evidence>
<dbReference type="InterPro" id="IPR005467">
    <property type="entry name" value="His_kinase_dom"/>
</dbReference>
<dbReference type="GO" id="GO:0000155">
    <property type="term" value="F:phosphorelay sensor kinase activity"/>
    <property type="evidence" value="ECO:0007669"/>
    <property type="project" value="InterPro"/>
</dbReference>
<dbReference type="GO" id="GO:0005524">
    <property type="term" value="F:ATP binding"/>
    <property type="evidence" value="ECO:0007669"/>
    <property type="project" value="UniProtKB-KW"/>
</dbReference>
<dbReference type="SUPFAM" id="SSF55785">
    <property type="entry name" value="PYP-like sensor domain (PAS domain)"/>
    <property type="match status" value="1"/>
</dbReference>
<dbReference type="InterPro" id="IPR003594">
    <property type="entry name" value="HATPase_dom"/>
</dbReference>